<dbReference type="Proteomes" id="UP000053259">
    <property type="component" value="Unassembled WGS sequence"/>
</dbReference>
<protein>
    <recommendedName>
        <fullName evidence="3">Fibronectin type-III domain-containing protein</fullName>
    </recommendedName>
</protein>
<dbReference type="EMBL" id="KN847530">
    <property type="protein sequence ID" value="KIW08722.1"/>
    <property type="molecule type" value="Genomic_DNA"/>
</dbReference>
<feature type="compositionally biased region" description="Acidic residues" evidence="1">
    <location>
        <begin position="1152"/>
        <end position="1164"/>
    </location>
</feature>
<dbReference type="InterPro" id="IPR013783">
    <property type="entry name" value="Ig-like_fold"/>
</dbReference>
<dbReference type="GeneID" id="27308638"/>
<feature type="compositionally biased region" description="Polar residues" evidence="1">
    <location>
        <begin position="351"/>
        <end position="361"/>
    </location>
</feature>
<feature type="region of interest" description="Disordered" evidence="1">
    <location>
        <begin position="524"/>
        <end position="567"/>
    </location>
</feature>
<feature type="compositionally biased region" description="Polar residues" evidence="1">
    <location>
        <begin position="544"/>
        <end position="560"/>
    </location>
</feature>
<feature type="compositionally biased region" description="Basic and acidic residues" evidence="1">
    <location>
        <begin position="954"/>
        <end position="986"/>
    </location>
</feature>
<feature type="compositionally biased region" description="Polar residues" evidence="1">
    <location>
        <begin position="674"/>
        <end position="699"/>
    </location>
</feature>
<feature type="compositionally biased region" description="Polar residues" evidence="1">
    <location>
        <begin position="927"/>
        <end position="945"/>
    </location>
</feature>
<feature type="compositionally biased region" description="Polar residues" evidence="1">
    <location>
        <begin position="827"/>
        <end position="841"/>
    </location>
</feature>
<dbReference type="AlphaFoldDB" id="A0A0D1Z6Y5"/>
<dbReference type="CDD" id="cd00063">
    <property type="entry name" value="FN3"/>
    <property type="match status" value="1"/>
</dbReference>
<gene>
    <name evidence="4" type="ORF">PV09_00665</name>
</gene>
<name>A0A0D1Z6Y5_9PEZI</name>
<evidence type="ECO:0000259" key="3">
    <source>
        <dbReference type="PROSITE" id="PS50853"/>
    </source>
</evidence>
<feature type="region of interest" description="Disordered" evidence="1">
    <location>
        <begin position="347"/>
        <end position="377"/>
    </location>
</feature>
<dbReference type="InterPro" id="IPR036116">
    <property type="entry name" value="FN3_sf"/>
</dbReference>
<feature type="transmembrane region" description="Helical" evidence="2">
    <location>
        <begin position="64"/>
        <end position="87"/>
    </location>
</feature>
<feature type="compositionally biased region" description="Basic and acidic residues" evidence="1">
    <location>
        <begin position="362"/>
        <end position="377"/>
    </location>
</feature>
<feature type="compositionally biased region" description="Basic and acidic residues" evidence="1">
    <location>
        <begin position="202"/>
        <end position="221"/>
    </location>
</feature>
<dbReference type="SUPFAM" id="SSF49265">
    <property type="entry name" value="Fibronectin type III"/>
    <property type="match status" value="1"/>
</dbReference>
<keyword evidence="5" id="KW-1185">Reference proteome</keyword>
<dbReference type="SMART" id="SM00060">
    <property type="entry name" value="FN3"/>
    <property type="match status" value="1"/>
</dbReference>
<dbReference type="Gene3D" id="2.60.40.10">
    <property type="entry name" value="Immunoglobulins"/>
    <property type="match status" value="1"/>
</dbReference>
<keyword evidence="2" id="KW-0812">Transmembrane</keyword>
<feature type="compositionally biased region" description="Polar residues" evidence="1">
    <location>
        <begin position="188"/>
        <end position="201"/>
    </location>
</feature>
<evidence type="ECO:0000313" key="4">
    <source>
        <dbReference type="EMBL" id="KIW08722.1"/>
    </source>
</evidence>
<dbReference type="OrthoDB" id="5572782at2759"/>
<accession>A0A0D1Z6Y5</accession>
<feature type="compositionally biased region" description="Polar residues" evidence="1">
    <location>
        <begin position="636"/>
        <end position="647"/>
    </location>
</feature>
<dbReference type="PROSITE" id="PS50853">
    <property type="entry name" value="FN3"/>
    <property type="match status" value="1"/>
</dbReference>
<keyword evidence="2" id="KW-0472">Membrane</keyword>
<proteinExistence type="predicted"/>
<reference evidence="4 5" key="1">
    <citation type="submission" date="2015-01" db="EMBL/GenBank/DDBJ databases">
        <title>The Genome Sequence of Ochroconis gallopava CBS43764.</title>
        <authorList>
            <consortium name="The Broad Institute Genomics Platform"/>
            <person name="Cuomo C."/>
            <person name="de Hoog S."/>
            <person name="Gorbushina A."/>
            <person name="Stielow B."/>
            <person name="Teixiera M."/>
            <person name="Abouelleil A."/>
            <person name="Chapman S.B."/>
            <person name="Priest M."/>
            <person name="Young S.K."/>
            <person name="Wortman J."/>
            <person name="Nusbaum C."/>
            <person name="Birren B."/>
        </authorList>
    </citation>
    <scope>NUCLEOTIDE SEQUENCE [LARGE SCALE GENOMIC DNA]</scope>
    <source>
        <strain evidence="4 5">CBS 43764</strain>
    </source>
</reference>
<feature type="domain" description="Fibronectin type-III" evidence="3">
    <location>
        <begin position="108"/>
        <end position="197"/>
    </location>
</feature>
<organism evidence="4 5">
    <name type="scientific">Verruconis gallopava</name>
    <dbReference type="NCBI Taxonomy" id="253628"/>
    <lineage>
        <taxon>Eukaryota</taxon>
        <taxon>Fungi</taxon>
        <taxon>Dikarya</taxon>
        <taxon>Ascomycota</taxon>
        <taxon>Pezizomycotina</taxon>
        <taxon>Dothideomycetes</taxon>
        <taxon>Pleosporomycetidae</taxon>
        <taxon>Venturiales</taxon>
        <taxon>Sympoventuriaceae</taxon>
        <taxon>Verruconis</taxon>
    </lineage>
</organism>
<dbReference type="HOGENOM" id="CLU_005801_0_0_1"/>
<dbReference type="Pfam" id="PF00041">
    <property type="entry name" value="fn3"/>
    <property type="match status" value="1"/>
</dbReference>
<feature type="compositionally biased region" description="Polar residues" evidence="1">
    <location>
        <begin position="791"/>
        <end position="800"/>
    </location>
</feature>
<dbReference type="RefSeq" id="XP_016218591.1">
    <property type="nucleotide sequence ID" value="XM_016353438.1"/>
</dbReference>
<evidence type="ECO:0000256" key="1">
    <source>
        <dbReference type="SAM" id="MobiDB-lite"/>
    </source>
</evidence>
<feature type="region of interest" description="Disordered" evidence="1">
    <location>
        <begin position="708"/>
        <end position="727"/>
    </location>
</feature>
<dbReference type="InterPro" id="IPR003961">
    <property type="entry name" value="FN3_dom"/>
</dbReference>
<feature type="compositionally biased region" description="Polar residues" evidence="1">
    <location>
        <begin position="235"/>
        <end position="244"/>
    </location>
</feature>
<feature type="compositionally biased region" description="Polar residues" evidence="1">
    <location>
        <begin position="1023"/>
        <end position="1034"/>
    </location>
</feature>
<evidence type="ECO:0000313" key="5">
    <source>
        <dbReference type="Proteomes" id="UP000053259"/>
    </source>
</evidence>
<evidence type="ECO:0000256" key="2">
    <source>
        <dbReference type="SAM" id="Phobius"/>
    </source>
</evidence>
<dbReference type="CDD" id="cd06503">
    <property type="entry name" value="ATP-synt_Fo_b"/>
    <property type="match status" value="1"/>
</dbReference>
<feature type="region of interest" description="Disordered" evidence="1">
    <location>
        <begin position="604"/>
        <end position="699"/>
    </location>
</feature>
<dbReference type="VEuPathDB" id="FungiDB:PV09_00665"/>
<sequence length="1175" mass="128071">MSRLHVSPSSIILAALAFSLAIYLSHKTSSMEAAAPLLLRRDESLLLLHPLLPPSGTRLSEMERFIAFVLSNFSTIAIFSALGWLTLRGYNVLSKPSQILIDLLGIEVPSTPVLALHGIKADGVILNWKAPDLQKSSGMKYALFVNGINVSELSPLETLIAVTDLKPSTNYIIRVVASNSLNFSTQSEPIHVQTRSASSQDFFRKRDGIDHTPDEPAKVEEGVPSVRSYKLLGDTSAQQATPPTVNREHSGSISQHRKSTGARRISAAANQEPGHAAQEADEGEETVRELTAKLDKLNQEIEAAKEDITREDEEFQDQQGALNLSRSELKQAVTDKEGASKALKKQVADLSGQNSSAQSKRQAAERRLQAKQDERQKLRDDIKKWESEMVTLRADAAQLLEKKVLARQEADNELERLRKELADQTAANKAMEEEVRKARSEVKQLQNQRDRLDQEVADDIRAPAPTRQGSDAEWAVRLQQLQNYYTRAHQQLEAARHFAMHAQLRQQEWERKREAEPHLFIPINVPSMDFAPPRRRDSNRRSRTMSLRNTELNPQSSPFEMSSPPPYSAAVSSISPAFASVSPFFNMMNGAPMAHDITAGMTQEQVDQLTGGGPTSPSIAGALLPSGLLGDDEPSRLNSVASASSRDSPMASHALPGLGAPQTLEHVNKDPASPDSNPSRSPSVFASPRESSTHLPFNFNSEHVFDSDRRSVRSNTSSMRPASTMIGNTTTKFAHIFGFNRQRGKTTSDEGPPLGTLKHSESQSFPRQDLADIGSAATRRRGSHSGGTWRDQLQNTFSRSANKESVGESLPAPRKRFGIFGPKIEDSPSSPRPGSTASSEHQLPKPSADGSSRFGWGAPGDPFGPRNIGAEWGLAAASSWSRHPSRRPSVHGSAHGFVVDDSLPDPDPNLAPPRRREAKLAPIGTRPASQVSTNSADKTKLNPNAPSFKISIFNREKKPGDEAGDSVEKPKKGKNKKEPPKEKDSRSASPTLLEPSSPNPPSSHDANDLSPPDGRFSKDGAPSISTFDTASEPRTSLERTPSRASEMTPKETFMQKLSRKSSATMFQFPSFTKEGKSRFSAKKGPALASTSAELIGGTPDETDEEGKTASGLSPLIGTTSAGKEAKKEPFSFRRSLTGRRKGDKAPSMQESERDEDEVEIEEEVGPGVPAMTSAQ</sequence>
<dbReference type="STRING" id="253628.A0A0D1Z6Y5"/>
<feature type="compositionally biased region" description="Polar residues" evidence="1">
    <location>
        <begin position="713"/>
        <end position="727"/>
    </location>
</feature>
<keyword evidence="2" id="KW-1133">Transmembrane helix</keyword>
<dbReference type="InParanoid" id="A0A0D1Z6Y5"/>
<feature type="region of interest" description="Disordered" evidence="1">
    <location>
        <begin position="188"/>
        <end position="287"/>
    </location>
</feature>
<feature type="compositionally biased region" description="Polar residues" evidence="1">
    <location>
        <begin position="1060"/>
        <end position="1070"/>
    </location>
</feature>
<feature type="region of interest" description="Disordered" evidence="1">
    <location>
        <begin position="742"/>
        <end position="1175"/>
    </location>
</feature>